<evidence type="ECO:0000313" key="2">
    <source>
        <dbReference type="EMBL" id="GFN01849.1"/>
    </source>
</evidence>
<dbReference type="Proteomes" id="UP000498740">
    <property type="component" value="Unassembled WGS sequence"/>
</dbReference>
<protein>
    <recommendedName>
        <fullName evidence="4">Anti-anti-sigma factor</fullName>
    </recommendedName>
</protein>
<accession>A0A7J0CHE4</accession>
<dbReference type="EMBL" id="BLWD01000001">
    <property type="protein sequence ID" value="GFN01849.1"/>
    <property type="molecule type" value="Genomic_DNA"/>
</dbReference>
<evidence type="ECO:0000256" key="1">
    <source>
        <dbReference type="SAM" id="MobiDB-lite"/>
    </source>
</evidence>
<organism evidence="2 3">
    <name type="scientific">Streptomyces microflavus</name>
    <name type="common">Streptomyces lipmanii</name>
    <dbReference type="NCBI Taxonomy" id="1919"/>
    <lineage>
        <taxon>Bacteria</taxon>
        <taxon>Bacillati</taxon>
        <taxon>Actinomycetota</taxon>
        <taxon>Actinomycetes</taxon>
        <taxon>Kitasatosporales</taxon>
        <taxon>Streptomycetaceae</taxon>
        <taxon>Streptomyces</taxon>
    </lineage>
</organism>
<gene>
    <name evidence="2" type="ORF">Smic_04050</name>
</gene>
<sequence length="163" mass="17998">MLSYRLDESHLVVELCEVVDLDNGPAIEQELLALLPCCGPATVIVDVLTPWLTPQALGVLLRVRSEAEQRAVSIAVVARHEATREVLSAAALNRVLSVAFSLQGAELRSRRCRPGADAPRGRRLRERLERRIAPSDPAPRPARAVGPYADTSLPRFPRILRKR</sequence>
<name>A0A7J0CHE4_STRMI</name>
<feature type="region of interest" description="Disordered" evidence="1">
    <location>
        <begin position="131"/>
        <end position="151"/>
    </location>
</feature>
<dbReference type="Gene3D" id="3.30.750.24">
    <property type="entry name" value="STAS domain"/>
    <property type="match status" value="1"/>
</dbReference>
<dbReference type="CDD" id="cd07043">
    <property type="entry name" value="STAS_anti-anti-sigma_factors"/>
    <property type="match status" value="1"/>
</dbReference>
<proteinExistence type="predicted"/>
<dbReference type="AlphaFoldDB" id="A0A7J0CHE4"/>
<comment type="caution">
    <text evidence="2">The sequence shown here is derived from an EMBL/GenBank/DDBJ whole genome shotgun (WGS) entry which is preliminary data.</text>
</comment>
<dbReference type="SUPFAM" id="SSF52091">
    <property type="entry name" value="SpoIIaa-like"/>
    <property type="match status" value="1"/>
</dbReference>
<evidence type="ECO:0000313" key="3">
    <source>
        <dbReference type="Proteomes" id="UP000498740"/>
    </source>
</evidence>
<reference evidence="2 3" key="1">
    <citation type="submission" date="2020-05" db="EMBL/GenBank/DDBJ databases">
        <title>Whole genome shotgun sequence of Streptomyces microflavus NBRC 13062.</title>
        <authorList>
            <person name="Komaki H."/>
            <person name="Tamura T."/>
        </authorList>
    </citation>
    <scope>NUCLEOTIDE SEQUENCE [LARGE SCALE GENOMIC DNA]</scope>
    <source>
        <strain evidence="2 3">NBRC 13062</strain>
    </source>
</reference>
<evidence type="ECO:0008006" key="4">
    <source>
        <dbReference type="Google" id="ProtNLM"/>
    </source>
</evidence>
<dbReference type="InterPro" id="IPR036513">
    <property type="entry name" value="STAS_dom_sf"/>
</dbReference>